<dbReference type="InterPro" id="IPR038050">
    <property type="entry name" value="Neuro_actylchol_rec"/>
</dbReference>
<dbReference type="PANTHER" id="PTHR18945">
    <property type="entry name" value="NEUROTRANSMITTER GATED ION CHANNEL"/>
    <property type="match status" value="1"/>
</dbReference>
<organism evidence="3 4">
    <name type="scientific">Meganyctiphanes norvegica</name>
    <name type="common">Northern krill</name>
    <name type="synonym">Thysanopoda norvegica</name>
    <dbReference type="NCBI Taxonomy" id="48144"/>
    <lineage>
        <taxon>Eukaryota</taxon>
        <taxon>Metazoa</taxon>
        <taxon>Ecdysozoa</taxon>
        <taxon>Arthropoda</taxon>
        <taxon>Crustacea</taxon>
        <taxon>Multicrustacea</taxon>
        <taxon>Malacostraca</taxon>
        <taxon>Eumalacostraca</taxon>
        <taxon>Eucarida</taxon>
        <taxon>Euphausiacea</taxon>
        <taxon>Euphausiidae</taxon>
        <taxon>Meganyctiphanes</taxon>
    </lineage>
</organism>
<gene>
    <name evidence="3" type="ORF">MNOR_LOCUS31093</name>
</gene>
<evidence type="ECO:0000259" key="2">
    <source>
        <dbReference type="Pfam" id="PF02931"/>
    </source>
</evidence>
<dbReference type="Gene3D" id="1.20.58.390">
    <property type="entry name" value="Neurotransmitter-gated ion-channel transmembrane domain"/>
    <property type="match status" value="1"/>
</dbReference>
<accession>A0AAV2S2R2</accession>
<dbReference type="AlphaFoldDB" id="A0AAV2S2R2"/>
<feature type="domain" description="Neurotransmitter-gated ion-channel ligand-binding" evidence="2">
    <location>
        <begin position="30"/>
        <end position="175"/>
    </location>
</feature>
<evidence type="ECO:0000313" key="3">
    <source>
        <dbReference type="EMBL" id="CAL4152825.1"/>
    </source>
</evidence>
<dbReference type="SUPFAM" id="SSF63712">
    <property type="entry name" value="Nicotinic receptor ligand binding domain-like"/>
    <property type="match status" value="1"/>
</dbReference>
<feature type="transmembrane region" description="Helical" evidence="1">
    <location>
        <begin position="295"/>
        <end position="317"/>
    </location>
</feature>
<feature type="transmembrane region" description="Helical" evidence="1">
    <location>
        <begin position="235"/>
        <end position="254"/>
    </location>
</feature>
<dbReference type="GO" id="GO:0004888">
    <property type="term" value="F:transmembrane signaling receptor activity"/>
    <property type="evidence" value="ECO:0007669"/>
    <property type="project" value="InterPro"/>
</dbReference>
<dbReference type="Gene3D" id="2.70.170.10">
    <property type="entry name" value="Neurotransmitter-gated ion-channel ligand-binding domain"/>
    <property type="match status" value="1"/>
</dbReference>
<feature type="transmembrane region" description="Helical" evidence="1">
    <location>
        <begin position="266"/>
        <end position="283"/>
    </location>
</feature>
<evidence type="ECO:0000256" key="1">
    <source>
        <dbReference type="SAM" id="Phobius"/>
    </source>
</evidence>
<sequence length="408" mass="46746">MSDESSRCDTLLPPPSSYFKNNCPIQNPFIGLYVEFDHIEQINLEQNQFRVKINFSIAWADPQITFAHLKKWKESILNNLISDIWQPILSFDSASFGDNMNMMNNEGAVFNYATISSEEGVSSVSNSEEVLLTSGSNITIFKRTIYVFSITCSYDFLYFPFDIQECDIPLKLANFGICQPKWNLGDNFIYVNATPKLNTISMYEISDIRFDYDKSVSEVKIITLKLLIRRASQTYLLTTFLPCSSLCILGQMTLTHFSIDNFSDRITVSVSLLIVIASLFSQVSSNLPSSDEFKFVDIFFFYAMLKLCIVYVIHAIIEKNVKKVTNNSVCDIVKGYRKKNSIDMNNIWSSNPQKDCSEETLHKVKLINDIGHYILLIIDVIALSLSLYFIITNNNYIEHNFKNFNITK</sequence>
<dbReference type="EMBL" id="CAXKWB010039267">
    <property type="protein sequence ID" value="CAL4152825.1"/>
    <property type="molecule type" value="Genomic_DNA"/>
</dbReference>
<keyword evidence="4" id="KW-1185">Reference proteome</keyword>
<keyword evidence="1" id="KW-0812">Transmembrane</keyword>
<dbReference type="InterPro" id="IPR036734">
    <property type="entry name" value="Neur_chan_lig-bd_sf"/>
</dbReference>
<dbReference type="InterPro" id="IPR006201">
    <property type="entry name" value="Neur_channel"/>
</dbReference>
<dbReference type="GO" id="GO:0016020">
    <property type="term" value="C:membrane"/>
    <property type="evidence" value="ECO:0007669"/>
    <property type="project" value="InterPro"/>
</dbReference>
<proteinExistence type="predicted"/>
<reference evidence="3 4" key="1">
    <citation type="submission" date="2024-05" db="EMBL/GenBank/DDBJ databases">
        <authorList>
            <person name="Wallberg A."/>
        </authorList>
    </citation>
    <scope>NUCLEOTIDE SEQUENCE [LARGE SCALE GENOMIC DNA]</scope>
</reference>
<dbReference type="Proteomes" id="UP001497623">
    <property type="component" value="Unassembled WGS sequence"/>
</dbReference>
<evidence type="ECO:0000313" key="4">
    <source>
        <dbReference type="Proteomes" id="UP001497623"/>
    </source>
</evidence>
<protein>
    <recommendedName>
        <fullName evidence="2">Neurotransmitter-gated ion-channel ligand-binding domain-containing protein</fullName>
    </recommendedName>
</protein>
<dbReference type="GO" id="GO:0005230">
    <property type="term" value="F:extracellular ligand-gated monoatomic ion channel activity"/>
    <property type="evidence" value="ECO:0007669"/>
    <property type="project" value="InterPro"/>
</dbReference>
<name>A0AAV2S2R2_MEGNR</name>
<keyword evidence="1" id="KW-1133">Transmembrane helix</keyword>
<dbReference type="Pfam" id="PF02931">
    <property type="entry name" value="Neur_chan_LBD"/>
    <property type="match status" value="1"/>
</dbReference>
<keyword evidence="1" id="KW-0472">Membrane</keyword>
<dbReference type="InterPro" id="IPR006202">
    <property type="entry name" value="Neur_chan_lig-bd"/>
</dbReference>
<feature type="transmembrane region" description="Helical" evidence="1">
    <location>
        <begin position="370"/>
        <end position="391"/>
    </location>
</feature>
<comment type="caution">
    <text evidence="3">The sequence shown here is derived from an EMBL/GenBank/DDBJ whole genome shotgun (WGS) entry which is preliminary data.</text>
</comment>